<organism evidence="2 3">
    <name type="scientific">Acinetobacter johnsonii SH046</name>
    <dbReference type="NCBI Taxonomy" id="575586"/>
    <lineage>
        <taxon>Bacteria</taxon>
        <taxon>Pseudomonadati</taxon>
        <taxon>Pseudomonadota</taxon>
        <taxon>Gammaproteobacteria</taxon>
        <taxon>Moraxellales</taxon>
        <taxon>Moraxellaceae</taxon>
        <taxon>Acinetobacter</taxon>
    </lineage>
</organism>
<dbReference type="HOGENOM" id="CLU_134843_1_0_6"/>
<reference evidence="3" key="1">
    <citation type="journal article" date="2012" name="PLoS ONE">
        <title>The success of Acinetobacter species; genetic, metabolic and virulence attributes.</title>
        <authorList>
            <person name="Peleg A.Y."/>
            <person name="de Breij A."/>
            <person name="Adams M.D."/>
            <person name="Cerqueira G.M."/>
            <person name="Mocali S."/>
            <person name="Galardini M."/>
            <person name="Nibbering P.H."/>
            <person name="Earl A.M."/>
            <person name="Ward D.V."/>
            <person name="Paterson D.L."/>
            <person name="Seifert H."/>
            <person name="Dijkshoorn L."/>
        </authorList>
    </citation>
    <scope>NUCLEOTIDE SEQUENCE [LARGE SCALE GENOMIC DNA]</scope>
    <source>
        <strain evidence="3">SH046</strain>
    </source>
</reference>
<sequence length="174" mass="19907">MSNKSKSKFYRITLSCRCVYNNRNNIMTEQDKATKPKPALKEVVAESTEKLEQVAKEATEQVTEAVVESKEKLEAEAKQLNASVQEQLRQFKQDLLLRLETIKGQLSNSQKDLTELKEFVKTEFTAVLDDLTKLGKELKGDVSEISVKHKDQLTETFKRSKEHTLDAWNKVSSK</sequence>
<dbReference type="EMBL" id="GG704965">
    <property type="protein sequence ID" value="EEY96553.1"/>
    <property type="molecule type" value="Genomic_DNA"/>
</dbReference>
<protein>
    <submittedName>
        <fullName evidence="2">Uncharacterized protein</fullName>
    </submittedName>
</protein>
<feature type="coiled-coil region" evidence="1">
    <location>
        <begin position="48"/>
        <end position="94"/>
    </location>
</feature>
<dbReference type="Proteomes" id="UP000012047">
    <property type="component" value="Unassembled WGS sequence"/>
</dbReference>
<gene>
    <name evidence="2" type="ORF">HMPREF0016_01244</name>
</gene>
<evidence type="ECO:0000256" key="1">
    <source>
        <dbReference type="SAM" id="Coils"/>
    </source>
</evidence>
<proteinExistence type="predicted"/>
<keyword evidence="1" id="KW-0175">Coiled coil</keyword>
<accession>D0SBM1</accession>
<dbReference type="eggNOG" id="ENOG5033NQ8">
    <property type="taxonomic scope" value="Bacteria"/>
</dbReference>
<evidence type="ECO:0000313" key="2">
    <source>
        <dbReference type="EMBL" id="EEY96553.1"/>
    </source>
</evidence>
<dbReference type="SUPFAM" id="SSF58113">
    <property type="entry name" value="Apolipoprotein A-I"/>
    <property type="match status" value="1"/>
</dbReference>
<name>D0SBM1_ACIJO</name>
<dbReference type="Gene3D" id="1.20.120.20">
    <property type="entry name" value="Apolipoprotein"/>
    <property type="match status" value="1"/>
</dbReference>
<dbReference type="AlphaFoldDB" id="D0SBM1"/>
<evidence type="ECO:0000313" key="3">
    <source>
        <dbReference type="Proteomes" id="UP000012047"/>
    </source>
</evidence>